<gene>
    <name evidence="2" type="ORF">F8568_033175</name>
</gene>
<dbReference type="Proteomes" id="UP000462055">
    <property type="component" value="Unassembled WGS sequence"/>
</dbReference>
<evidence type="ECO:0000313" key="3">
    <source>
        <dbReference type="Proteomes" id="UP000462055"/>
    </source>
</evidence>
<name>A0A6I4MLX6_9ACTN</name>
<feature type="region of interest" description="Disordered" evidence="1">
    <location>
        <begin position="47"/>
        <end position="90"/>
    </location>
</feature>
<evidence type="ECO:0000256" key="1">
    <source>
        <dbReference type="SAM" id="MobiDB-lite"/>
    </source>
</evidence>
<accession>A0A6I4MLX6</accession>
<dbReference type="EMBL" id="WBMS02000034">
    <property type="protein sequence ID" value="MWA05134.1"/>
    <property type="molecule type" value="Genomic_DNA"/>
</dbReference>
<reference evidence="2" key="1">
    <citation type="submission" date="2019-12" db="EMBL/GenBank/DDBJ databases">
        <title>Actinomadura physcomitrii sp. nov., a novel actinomycete isolated from moss [Physcomitrium sphaericum (Ludw) Fuernr].</title>
        <authorList>
            <person name="Zhuang X."/>
        </authorList>
    </citation>
    <scope>NUCLEOTIDE SEQUENCE [LARGE SCALE GENOMIC DNA]</scope>
    <source>
        <strain evidence="2">LD22</strain>
    </source>
</reference>
<feature type="region of interest" description="Disordered" evidence="1">
    <location>
        <begin position="1"/>
        <end position="25"/>
    </location>
</feature>
<sequence length="108" mass="11315">MPGVDGAPEQVPQRERPGAIPASRLASATWPAPAACMRRLFAPPGDAPPAISRVRMPRKPIGPSPVRAARAADAKGRNRSAGTHAVPSSAAPCMYATSVDQNRYSCAW</sequence>
<protein>
    <submittedName>
        <fullName evidence="2">Uncharacterized protein</fullName>
    </submittedName>
</protein>
<dbReference type="AlphaFoldDB" id="A0A6I4MLX6"/>
<comment type="caution">
    <text evidence="2">The sequence shown here is derived from an EMBL/GenBank/DDBJ whole genome shotgun (WGS) entry which is preliminary data.</text>
</comment>
<organism evidence="2 3">
    <name type="scientific">Actinomadura physcomitrii</name>
    <dbReference type="NCBI Taxonomy" id="2650748"/>
    <lineage>
        <taxon>Bacteria</taxon>
        <taxon>Bacillati</taxon>
        <taxon>Actinomycetota</taxon>
        <taxon>Actinomycetes</taxon>
        <taxon>Streptosporangiales</taxon>
        <taxon>Thermomonosporaceae</taxon>
        <taxon>Actinomadura</taxon>
    </lineage>
</organism>
<evidence type="ECO:0000313" key="2">
    <source>
        <dbReference type="EMBL" id="MWA05134.1"/>
    </source>
</evidence>
<proteinExistence type="predicted"/>
<keyword evidence="3" id="KW-1185">Reference proteome</keyword>